<dbReference type="EMBL" id="GGEC01061853">
    <property type="protein sequence ID" value="MBX42337.1"/>
    <property type="molecule type" value="Transcribed_RNA"/>
</dbReference>
<name>A0A2P2NIP8_RHIMU</name>
<proteinExistence type="predicted"/>
<evidence type="ECO:0000313" key="1">
    <source>
        <dbReference type="EMBL" id="MBX42337.1"/>
    </source>
</evidence>
<organism evidence="1">
    <name type="scientific">Rhizophora mucronata</name>
    <name type="common">Asiatic mangrove</name>
    <dbReference type="NCBI Taxonomy" id="61149"/>
    <lineage>
        <taxon>Eukaryota</taxon>
        <taxon>Viridiplantae</taxon>
        <taxon>Streptophyta</taxon>
        <taxon>Embryophyta</taxon>
        <taxon>Tracheophyta</taxon>
        <taxon>Spermatophyta</taxon>
        <taxon>Magnoliopsida</taxon>
        <taxon>eudicotyledons</taxon>
        <taxon>Gunneridae</taxon>
        <taxon>Pentapetalae</taxon>
        <taxon>rosids</taxon>
        <taxon>fabids</taxon>
        <taxon>Malpighiales</taxon>
        <taxon>Rhizophoraceae</taxon>
        <taxon>Rhizophora</taxon>
    </lineage>
</organism>
<reference evidence="1" key="1">
    <citation type="submission" date="2018-02" db="EMBL/GenBank/DDBJ databases">
        <title>Rhizophora mucronata_Transcriptome.</title>
        <authorList>
            <person name="Meera S.P."/>
            <person name="Sreeshan A."/>
            <person name="Augustine A."/>
        </authorList>
    </citation>
    <scope>NUCLEOTIDE SEQUENCE</scope>
    <source>
        <tissue evidence="1">Leaf</tissue>
    </source>
</reference>
<accession>A0A2P2NIP8</accession>
<dbReference type="AlphaFoldDB" id="A0A2P2NIP8"/>
<sequence>MGFELMQKGGRKISLYNLHIKIKISPMICPFVLRRRGKYKRQRSQVYFSCSRR</sequence>
<protein>
    <submittedName>
        <fullName evidence="1">Uncharacterized protein</fullName>
    </submittedName>
</protein>